<dbReference type="EMBL" id="UYJE01001279">
    <property type="protein sequence ID" value="VDI00881.1"/>
    <property type="molecule type" value="Genomic_DNA"/>
</dbReference>
<sequence length="172" mass="19211">MRVIYVLSLVILTTCEDETLSKHPHSKRILLNNPDVVGQRLLHIETLLRDLQVKYSHQEGVITSLQNELADERLKHEQSIQSYAAGEQYLYSASYKGGASNMLCLPDDPELSNKTASTHSQIFGTEFENNDLVAGSLNEDVSCALCRSTNTSSTVMFPGRIMLDGKKNTMEF</sequence>
<name>A0A8B6C6R5_MYTGA</name>
<proteinExistence type="predicted"/>
<feature type="signal peptide" evidence="1">
    <location>
        <begin position="1"/>
        <end position="21"/>
    </location>
</feature>
<protein>
    <submittedName>
        <fullName evidence="2">Uncharacterized protein</fullName>
    </submittedName>
</protein>
<dbReference type="OrthoDB" id="6086925at2759"/>
<organism evidence="2 3">
    <name type="scientific">Mytilus galloprovincialis</name>
    <name type="common">Mediterranean mussel</name>
    <dbReference type="NCBI Taxonomy" id="29158"/>
    <lineage>
        <taxon>Eukaryota</taxon>
        <taxon>Metazoa</taxon>
        <taxon>Spiralia</taxon>
        <taxon>Lophotrochozoa</taxon>
        <taxon>Mollusca</taxon>
        <taxon>Bivalvia</taxon>
        <taxon>Autobranchia</taxon>
        <taxon>Pteriomorphia</taxon>
        <taxon>Mytilida</taxon>
        <taxon>Mytiloidea</taxon>
        <taxon>Mytilidae</taxon>
        <taxon>Mytilinae</taxon>
        <taxon>Mytilus</taxon>
    </lineage>
</organism>
<reference evidence="2" key="1">
    <citation type="submission" date="2018-11" db="EMBL/GenBank/DDBJ databases">
        <authorList>
            <person name="Alioto T."/>
            <person name="Alioto T."/>
        </authorList>
    </citation>
    <scope>NUCLEOTIDE SEQUENCE</scope>
</reference>
<dbReference type="AlphaFoldDB" id="A0A8B6C6R5"/>
<gene>
    <name evidence="2" type="ORF">MGAL_10B063553</name>
</gene>
<evidence type="ECO:0000256" key="1">
    <source>
        <dbReference type="SAM" id="SignalP"/>
    </source>
</evidence>
<dbReference type="Proteomes" id="UP000596742">
    <property type="component" value="Unassembled WGS sequence"/>
</dbReference>
<keyword evidence="1" id="KW-0732">Signal</keyword>
<comment type="caution">
    <text evidence="2">The sequence shown here is derived from an EMBL/GenBank/DDBJ whole genome shotgun (WGS) entry which is preliminary data.</text>
</comment>
<keyword evidence="3" id="KW-1185">Reference proteome</keyword>
<evidence type="ECO:0000313" key="2">
    <source>
        <dbReference type="EMBL" id="VDI00881.1"/>
    </source>
</evidence>
<accession>A0A8B6C6R5</accession>
<feature type="chain" id="PRO_5032976276" evidence="1">
    <location>
        <begin position="22"/>
        <end position="172"/>
    </location>
</feature>
<evidence type="ECO:0000313" key="3">
    <source>
        <dbReference type="Proteomes" id="UP000596742"/>
    </source>
</evidence>